<feature type="region of interest" description="Disordered" evidence="5">
    <location>
        <begin position="285"/>
        <end position="339"/>
    </location>
</feature>
<comment type="subcellular location">
    <subcellularLocation>
        <location evidence="1">Membrane</location>
        <topology evidence="1">Multi-pass membrane protein</topology>
    </subcellularLocation>
</comment>
<feature type="transmembrane region" description="Helical" evidence="6">
    <location>
        <begin position="111"/>
        <end position="132"/>
    </location>
</feature>
<evidence type="ECO:0000256" key="1">
    <source>
        <dbReference type="ARBA" id="ARBA00004141"/>
    </source>
</evidence>
<dbReference type="EMBL" id="LC152057">
    <property type="protein sequence ID" value="BAV92798.1"/>
    <property type="molecule type" value="mRNA"/>
</dbReference>
<evidence type="ECO:0000313" key="7">
    <source>
        <dbReference type="EMBL" id="BAV92798.1"/>
    </source>
</evidence>
<dbReference type="GO" id="GO:0016020">
    <property type="term" value="C:membrane"/>
    <property type="evidence" value="ECO:0007669"/>
    <property type="project" value="UniProtKB-SubCell"/>
</dbReference>
<gene>
    <name evidence="7" type="primary">TARP</name>
</gene>
<sequence>MINTRKYVIGFGSVVTFLFLTISLFSDHWLNQRAAWTVSIHAAGLMFRSSPDNKSEVVKKEMYSYSGLWRICCGEAMCAGRCKILDSLTSEVESRTISSIYVINMLRRSNVFPILSVFLTFFATVLLGFSYIWAPKKLIFPLIAGVFFVLSGLSNVLGIIIYISSSDKLSKEKTPDTYYGWSFYFAGFAFLLAEILGVMVIQDIVKMISNNEQEEGEDNDDEEGDNEDEKGRRGSSTSRRSYTVPPSLRRSYRRASVKRMDETNITVDTKLINQLQRLHRKLIKDFPEDEETSQQNNSPEKTAEARPRSAEDTPGLPYSDSGYHDMSSNDARLEGPSVPTSYMDRLASVQIPTRSGSLDHLTGVSMAAKPNQSRRAERYSDHVISYKTRKKLAKQENNWSVENTDSGSKDELYSTENFLHQLPPPADFTTTDDGGILDENAYGKFLKSESCDDFLFEQRNKREQETRAEDGRANFTIRDDGINAKHKLWAKKNGPMKNVARSAHSRFLHQFDKSGNIFTSADSTESSPTAIANNSNKGELRRNGYIRKMKANVSTPSKLVSVGEVGSRTPQMKKTQNDIKSRAGKAKKRWPITRHNSQSIDIPVVGSSIDEGTFSDLADCANHLDSKLHLPVPAVQHSFGSSEQLYFESRSPRLQHRGHTDRLDKQLNQNRRNRVIPYLTKSSTLSNSHCQPKNGLMSVMRASSTHSINQSDQPPPYHNVHHTIGRYQSIPMTELSKSTENGIWLPSGGFTEL</sequence>
<evidence type="ECO:0000256" key="3">
    <source>
        <dbReference type="ARBA" id="ARBA00022989"/>
    </source>
</evidence>
<feature type="compositionally biased region" description="Acidic residues" evidence="5">
    <location>
        <begin position="212"/>
        <end position="228"/>
    </location>
</feature>
<feature type="transmembrane region" description="Helical" evidence="6">
    <location>
        <begin position="7"/>
        <end position="26"/>
    </location>
</feature>
<feature type="transmembrane region" description="Helical" evidence="6">
    <location>
        <begin position="139"/>
        <end position="163"/>
    </location>
</feature>
<proteinExistence type="evidence at transcript level"/>
<feature type="region of interest" description="Disordered" evidence="5">
    <location>
        <begin position="557"/>
        <end position="588"/>
    </location>
</feature>
<evidence type="ECO:0000256" key="4">
    <source>
        <dbReference type="ARBA" id="ARBA00023136"/>
    </source>
</evidence>
<keyword evidence="2 6" id="KW-0812">Transmembrane</keyword>
<evidence type="ECO:0000256" key="6">
    <source>
        <dbReference type="SAM" id="Phobius"/>
    </source>
</evidence>
<dbReference type="PANTHER" id="PTHR12107">
    <property type="entry name" value="VOLTAGE-DEPENDENT CALCIUM CHANNEL GAMMA SUBUNIT"/>
    <property type="match status" value="1"/>
</dbReference>
<dbReference type="PANTHER" id="PTHR12107:SF28">
    <property type="entry name" value="VOLTAGE-DEPENDENT CALCIUM CHANNEL GAMMA-3 SUBUNIT-LIKE"/>
    <property type="match status" value="1"/>
</dbReference>
<accession>A0A1J1E0C1</accession>
<dbReference type="InterPro" id="IPR051072">
    <property type="entry name" value="CACNG_subunit"/>
</dbReference>
<evidence type="ECO:0000256" key="5">
    <source>
        <dbReference type="SAM" id="MobiDB-lite"/>
    </source>
</evidence>
<feature type="compositionally biased region" description="Basic and acidic residues" evidence="5">
    <location>
        <begin position="301"/>
        <end position="311"/>
    </location>
</feature>
<keyword evidence="3 6" id="KW-1133">Transmembrane helix</keyword>
<evidence type="ECO:0000256" key="2">
    <source>
        <dbReference type="ARBA" id="ARBA00022692"/>
    </source>
</evidence>
<protein>
    <submittedName>
        <fullName evidence="7">Transmembrane GluA regulatory protein</fullName>
    </submittedName>
</protein>
<feature type="region of interest" description="Disordered" evidence="5">
    <location>
        <begin position="212"/>
        <end position="256"/>
    </location>
</feature>
<organism evidence="7">
    <name type="scientific">Ciona intestinalis</name>
    <name type="common">Transparent sea squirt</name>
    <name type="synonym">Ascidia intestinalis</name>
    <dbReference type="NCBI Taxonomy" id="7719"/>
    <lineage>
        <taxon>Eukaryota</taxon>
        <taxon>Metazoa</taxon>
        <taxon>Chordata</taxon>
        <taxon>Tunicata</taxon>
        <taxon>Ascidiacea</taxon>
        <taxon>Phlebobranchia</taxon>
        <taxon>Cionidae</taxon>
        <taxon>Ciona</taxon>
    </lineage>
</organism>
<name>A0A1J1E0C1_CIOIN</name>
<keyword evidence="4 6" id="KW-0472">Membrane</keyword>
<dbReference type="Gene3D" id="1.20.140.150">
    <property type="match status" value="1"/>
</dbReference>
<dbReference type="AlphaFoldDB" id="A0A1J1E0C1"/>
<dbReference type="InterPro" id="IPR004031">
    <property type="entry name" value="PMP22/EMP/MP20/Claudin"/>
</dbReference>
<dbReference type="Pfam" id="PF00822">
    <property type="entry name" value="PMP22_Claudin"/>
    <property type="match status" value="1"/>
</dbReference>
<feature type="transmembrane region" description="Helical" evidence="6">
    <location>
        <begin position="183"/>
        <end position="201"/>
    </location>
</feature>
<reference evidence="7" key="1">
    <citation type="submission" date="2016-05" db="EMBL/GenBank/DDBJ databases">
        <title>Ca2+ permeable AMPARs are originally required for sensory organ formation and morphogenesis in ascidian.</title>
        <authorList>
            <person name="Hirai S."/>
        </authorList>
    </citation>
    <scope>NUCLEOTIDE SEQUENCE</scope>
</reference>